<reference evidence="4" key="1">
    <citation type="journal article" date="2019" name="Int. J. Syst. Evol. Microbiol.">
        <title>The Global Catalogue of Microorganisms (GCM) 10K type strain sequencing project: providing services to taxonomists for standard genome sequencing and annotation.</title>
        <authorList>
            <consortium name="The Broad Institute Genomics Platform"/>
            <consortium name="The Broad Institute Genome Sequencing Center for Infectious Disease"/>
            <person name="Wu L."/>
            <person name="Ma J."/>
        </authorList>
    </citation>
    <scope>NUCLEOTIDE SEQUENCE [LARGE SCALE GENOMIC DNA]</scope>
    <source>
        <strain evidence="4">CGMCC 1.12859</strain>
    </source>
</reference>
<comment type="caution">
    <text evidence="3">The sequence shown here is derived from an EMBL/GenBank/DDBJ whole genome shotgun (WGS) entry which is preliminary data.</text>
</comment>
<evidence type="ECO:0000313" key="4">
    <source>
        <dbReference type="Proteomes" id="UP001596435"/>
    </source>
</evidence>
<feature type="domain" description="STAS" evidence="2">
    <location>
        <begin position="8"/>
        <end position="128"/>
    </location>
</feature>
<sequence length="136" mass="14710">MTTHPRHLQLTTVDTQDSIRMELHGDLDHTSADLLLDEVTAQLARRTALTDLHLHCADLGTVDPMGLSALLMIGRRTTAAGVRLHLDDRPAKLDRLLDLTGTREHLTHPHPIGAAKTPATQDSALPARPTGPDGTT</sequence>
<keyword evidence="4" id="KW-1185">Reference proteome</keyword>
<dbReference type="EMBL" id="JBHTAJ010000053">
    <property type="protein sequence ID" value="MFC7182814.1"/>
    <property type="molecule type" value="Genomic_DNA"/>
</dbReference>
<dbReference type="InterPro" id="IPR058548">
    <property type="entry name" value="MlaB-like_STAS"/>
</dbReference>
<name>A0ABW2G022_9ACTN</name>
<dbReference type="Proteomes" id="UP001596435">
    <property type="component" value="Unassembled WGS sequence"/>
</dbReference>
<protein>
    <submittedName>
        <fullName evidence="3">STAS domain-containing protein</fullName>
    </submittedName>
</protein>
<dbReference type="Gene3D" id="3.30.750.24">
    <property type="entry name" value="STAS domain"/>
    <property type="match status" value="1"/>
</dbReference>
<feature type="region of interest" description="Disordered" evidence="1">
    <location>
        <begin position="102"/>
        <end position="136"/>
    </location>
</feature>
<dbReference type="Pfam" id="PF13466">
    <property type="entry name" value="STAS_2"/>
    <property type="match status" value="1"/>
</dbReference>
<dbReference type="SUPFAM" id="SSF52091">
    <property type="entry name" value="SpoIIaa-like"/>
    <property type="match status" value="1"/>
</dbReference>
<dbReference type="RefSeq" id="WP_345703702.1">
    <property type="nucleotide sequence ID" value="NZ_BAABKV010000001.1"/>
</dbReference>
<proteinExistence type="predicted"/>
<dbReference type="CDD" id="cd07043">
    <property type="entry name" value="STAS_anti-anti-sigma_factors"/>
    <property type="match status" value="1"/>
</dbReference>
<evidence type="ECO:0000313" key="3">
    <source>
        <dbReference type="EMBL" id="MFC7182814.1"/>
    </source>
</evidence>
<organism evidence="3 4">
    <name type="scientific">Kitasatospora paranensis</name>
    <dbReference type="NCBI Taxonomy" id="258053"/>
    <lineage>
        <taxon>Bacteria</taxon>
        <taxon>Bacillati</taxon>
        <taxon>Actinomycetota</taxon>
        <taxon>Actinomycetes</taxon>
        <taxon>Kitasatosporales</taxon>
        <taxon>Streptomycetaceae</taxon>
        <taxon>Kitasatospora</taxon>
    </lineage>
</organism>
<accession>A0ABW2G022</accession>
<evidence type="ECO:0000259" key="2">
    <source>
        <dbReference type="PROSITE" id="PS50801"/>
    </source>
</evidence>
<dbReference type="PROSITE" id="PS50801">
    <property type="entry name" value="STAS"/>
    <property type="match status" value="1"/>
</dbReference>
<dbReference type="InterPro" id="IPR002645">
    <property type="entry name" value="STAS_dom"/>
</dbReference>
<evidence type="ECO:0000256" key="1">
    <source>
        <dbReference type="SAM" id="MobiDB-lite"/>
    </source>
</evidence>
<dbReference type="InterPro" id="IPR036513">
    <property type="entry name" value="STAS_dom_sf"/>
</dbReference>
<gene>
    <name evidence="3" type="ORF">ACFQMG_25010</name>
</gene>